<sequence>MLDFSKDYVLENEVVKVSPLHIEHTKQLSEQSDDPDIWAYLLEEGRNTEQLQAYISQALENRKIAKEYPFVVYDKVKKQYAGTTRLYDYSNQLNVIKIGHTWYGRNFRGTGVNKHCKYLVLEFIFEQLQIERVGFGVHAENKVSIAAMKSVGGTKEGILRNFIPSVDGDGRTDIVLFSILKDEWTTFVKPKLLQKLNRKV</sequence>
<dbReference type="AlphaFoldDB" id="A0A1M6HCE1"/>
<evidence type="ECO:0000313" key="2">
    <source>
        <dbReference type="EMBL" id="SHJ19803.1"/>
    </source>
</evidence>
<dbReference type="Pfam" id="PF13302">
    <property type="entry name" value="Acetyltransf_3"/>
    <property type="match status" value="1"/>
</dbReference>
<dbReference type="PANTHER" id="PTHR43610">
    <property type="entry name" value="BLL6696 PROTEIN"/>
    <property type="match status" value="1"/>
</dbReference>
<keyword evidence="2" id="KW-0808">Transferase</keyword>
<dbReference type="InterPro" id="IPR016181">
    <property type="entry name" value="Acyl_CoA_acyltransferase"/>
</dbReference>
<dbReference type="EMBL" id="FQYP01000006">
    <property type="protein sequence ID" value="SHJ19803.1"/>
    <property type="molecule type" value="Genomic_DNA"/>
</dbReference>
<organism evidence="2 3">
    <name type="scientific">Aquimarina spongiae</name>
    <dbReference type="NCBI Taxonomy" id="570521"/>
    <lineage>
        <taxon>Bacteria</taxon>
        <taxon>Pseudomonadati</taxon>
        <taxon>Bacteroidota</taxon>
        <taxon>Flavobacteriia</taxon>
        <taxon>Flavobacteriales</taxon>
        <taxon>Flavobacteriaceae</taxon>
        <taxon>Aquimarina</taxon>
    </lineage>
</organism>
<dbReference type="PROSITE" id="PS51186">
    <property type="entry name" value="GNAT"/>
    <property type="match status" value="1"/>
</dbReference>
<dbReference type="OrthoDB" id="9795199at2"/>
<dbReference type="Proteomes" id="UP000184432">
    <property type="component" value="Unassembled WGS sequence"/>
</dbReference>
<dbReference type="Gene3D" id="3.40.630.30">
    <property type="match status" value="1"/>
</dbReference>
<keyword evidence="3" id="KW-1185">Reference proteome</keyword>
<reference evidence="3" key="1">
    <citation type="submission" date="2016-11" db="EMBL/GenBank/DDBJ databases">
        <authorList>
            <person name="Varghese N."/>
            <person name="Submissions S."/>
        </authorList>
    </citation>
    <scope>NUCLEOTIDE SEQUENCE [LARGE SCALE GENOMIC DNA]</scope>
    <source>
        <strain evidence="3">DSM 22623</strain>
    </source>
</reference>
<accession>A0A1M6HCE1</accession>
<feature type="domain" description="N-acetyltransferase" evidence="1">
    <location>
        <begin position="23"/>
        <end position="181"/>
    </location>
</feature>
<dbReference type="STRING" id="570521.SAMN04488508_106205"/>
<evidence type="ECO:0000313" key="3">
    <source>
        <dbReference type="Proteomes" id="UP000184432"/>
    </source>
</evidence>
<gene>
    <name evidence="2" type="ORF">SAMN04488508_106205</name>
</gene>
<dbReference type="RefSeq" id="WP_073317053.1">
    <property type="nucleotide sequence ID" value="NZ_FQYP01000006.1"/>
</dbReference>
<dbReference type="PANTHER" id="PTHR43610:SF1">
    <property type="entry name" value="N-ACETYLTRANSFERASE DOMAIN-CONTAINING PROTEIN"/>
    <property type="match status" value="1"/>
</dbReference>
<dbReference type="GO" id="GO:0016747">
    <property type="term" value="F:acyltransferase activity, transferring groups other than amino-acyl groups"/>
    <property type="evidence" value="ECO:0007669"/>
    <property type="project" value="InterPro"/>
</dbReference>
<name>A0A1M6HCE1_9FLAO</name>
<dbReference type="InterPro" id="IPR000182">
    <property type="entry name" value="GNAT_dom"/>
</dbReference>
<dbReference type="SUPFAM" id="SSF55729">
    <property type="entry name" value="Acyl-CoA N-acyltransferases (Nat)"/>
    <property type="match status" value="1"/>
</dbReference>
<evidence type="ECO:0000259" key="1">
    <source>
        <dbReference type="PROSITE" id="PS51186"/>
    </source>
</evidence>
<proteinExistence type="predicted"/>
<protein>
    <submittedName>
        <fullName evidence="2">Protein N-acetyltransferase, RimJ/RimL family</fullName>
    </submittedName>
</protein>